<feature type="compositionally biased region" description="Acidic residues" evidence="1">
    <location>
        <begin position="139"/>
        <end position="157"/>
    </location>
</feature>
<feature type="compositionally biased region" description="Low complexity" evidence="1">
    <location>
        <begin position="173"/>
        <end position="197"/>
    </location>
</feature>
<protein>
    <submittedName>
        <fullName evidence="2">E3 ubiquitin-protein ligase HUWE1</fullName>
    </submittedName>
</protein>
<sequence length="231" mass="23667">LLRLLFARFVGTAAPSNGTVIGGSAVESSAPDLRRVVAHLVRIAHTEIYIQPPSLQTPQRCLEASVGPSGGLLEKMEASIYEQVPPSSAAYLHSGKTFGPDTAVVNTAAKIQKSNNQNDETASVSSSSSSATSDSASSSDDEEDEDEADVEGADCDLYEGVGGDTSSLGARVSSPTASAPLSASKPVSAAAANSSAPQQTNSTTLLTVAELHTLPQNMTIKCLKASAMQVS</sequence>
<dbReference type="AlphaFoldDB" id="A0A0R3WRD2"/>
<evidence type="ECO:0000313" key="2">
    <source>
        <dbReference type="WBParaSite" id="TTAC_0000332201-mRNA-1"/>
    </source>
</evidence>
<dbReference type="WBParaSite" id="TTAC_0000332201-mRNA-1">
    <property type="protein sequence ID" value="TTAC_0000332201-mRNA-1"/>
    <property type="gene ID" value="TTAC_0000332201"/>
</dbReference>
<accession>A0A0R3WRD2</accession>
<name>A0A0R3WRD2_HYDTA</name>
<feature type="region of interest" description="Disordered" evidence="1">
    <location>
        <begin position="111"/>
        <end position="201"/>
    </location>
</feature>
<proteinExistence type="predicted"/>
<feature type="compositionally biased region" description="Low complexity" evidence="1">
    <location>
        <begin position="119"/>
        <end position="138"/>
    </location>
</feature>
<evidence type="ECO:0000256" key="1">
    <source>
        <dbReference type="SAM" id="MobiDB-lite"/>
    </source>
</evidence>
<reference evidence="2" key="1">
    <citation type="submission" date="2017-02" db="UniProtKB">
        <authorList>
            <consortium name="WormBaseParasite"/>
        </authorList>
    </citation>
    <scope>IDENTIFICATION</scope>
</reference>
<dbReference type="STRING" id="6205.A0A0R3WRD2"/>
<organism evidence="2">
    <name type="scientific">Hydatigena taeniaeformis</name>
    <name type="common">Feline tapeworm</name>
    <name type="synonym">Taenia taeniaeformis</name>
    <dbReference type="NCBI Taxonomy" id="6205"/>
    <lineage>
        <taxon>Eukaryota</taxon>
        <taxon>Metazoa</taxon>
        <taxon>Spiralia</taxon>
        <taxon>Lophotrochozoa</taxon>
        <taxon>Platyhelminthes</taxon>
        <taxon>Cestoda</taxon>
        <taxon>Eucestoda</taxon>
        <taxon>Cyclophyllidea</taxon>
        <taxon>Taeniidae</taxon>
        <taxon>Hydatigera</taxon>
    </lineage>
</organism>